<evidence type="ECO:0000256" key="1">
    <source>
        <dbReference type="SAM" id="MobiDB-lite"/>
    </source>
</evidence>
<feature type="compositionally biased region" description="Basic and acidic residues" evidence="1">
    <location>
        <begin position="412"/>
        <end position="432"/>
    </location>
</feature>
<keyword evidence="4" id="KW-1185">Reference proteome</keyword>
<evidence type="ECO:0000313" key="4">
    <source>
        <dbReference type="Proteomes" id="UP000886653"/>
    </source>
</evidence>
<dbReference type="Proteomes" id="UP000886653">
    <property type="component" value="Unassembled WGS sequence"/>
</dbReference>
<feature type="region of interest" description="Disordered" evidence="1">
    <location>
        <begin position="95"/>
        <end position="146"/>
    </location>
</feature>
<reference evidence="3" key="1">
    <citation type="submission" date="2013-11" db="EMBL/GenBank/DDBJ databases">
        <title>Genome sequence of the fusiform rust pathogen reveals effectors for host alternation and coevolution with pine.</title>
        <authorList>
            <consortium name="DOE Joint Genome Institute"/>
            <person name="Smith K."/>
            <person name="Pendleton A."/>
            <person name="Kubisiak T."/>
            <person name="Anderson C."/>
            <person name="Salamov A."/>
            <person name="Aerts A."/>
            <person name="Riley R."/>
            <person name="Clum A."/>
            <person name="Lindquist E."/>
            <person name="Ence D."/>
            <person name="Campbell M."/>
            <person name="Kronenberg Z."/>
            <person name="Feau N."/>
            <person name="Dhillon B."/>
            <person name="Hamelin R."/>
            <person name="Burleigh J."/>
            <person name="Smith J."/>
            <person name="Yandell M."/>
            <person name="Nelson C."/>
            <person name="Grigoriev I."/>
            <person name="Davis J."/>
        </authorList>
    </citation>
    <scope>NUCLEOTIDE SEQUENCE</scope>
    <source>
        <strain evidence="3">G11</strain>
    </source>
</reference>
<dbReference type="EMBL" id="MU167327">
    <property type="protein sequence ID" value="KAG0143163.1"/>
    <property type="molecule type" value="Genomic_DNA"/>
</dbReference>
<feature type="region of interest" description="Disordered" evidence="1">
    <location>
        <begin position="38"/>
        <end position="74"/>
    </location>
</feature>
<dbReference type="AlphaFoldDB" id="A0A9P6NFQ7"/>
<name>A0A9P6NFQ7_9BASI</name>
<feature type="compositionally biased region" description="Polar residues" evidence="1">
    <location>
        <begin position="120"/>
        <end position="141"/>
    </location>
</feature>
<feature type="compositionally biased region" description="Polar residues" evidence="1">
    <location>
        <begin position="55"/>
        <end position="67"/>
    </location>
</feature>
<keyword evidence="2" id="KW-0732">Signal</keyword>
<evidence type="ECO:0000256" key="2">
    <source>
        <dbReference type="SAM" id="SignalP"/>
    </source>
</evidence>
<proteinExistence type="predicted"/>
<gene>
    <name evidence="3" type="ORF">CROQUDRAFT_200492</name>
</gene>
<feature type="region of interest" description="Disordered" evidence="1">
    <location>
        <begin position="172"/>
        <end position="196"/>
    </location>
</feature>
<sequence>MTRINYPTKAFWLFLILCVQENLSTLTRAEEMGEISQDFGRSHASNPGKLETENPIDSISSSENTGNHAPIRGDFLDRANSDYWGPPYKHPFSGMSGYVKPPDAPKPGGSLSADLGHGGSHSSPNTKPTESISSSENTDASLPTKDDFIERVTSETWDGEHPRDRESKLWSLYTIPEESPKDSPGTASLSKTDRKKPWRRMGEWLAQGQQHHHTQLDILAQKLKDLRPPKTPKSASPNKQSFIKTFYAHFSGFFKGLKKNLTTFFSKVRKSKLIFFTTRHKVTPDPNLIVPKESPEFPKPALRQIKSFPPPGRIPIVTQLDYDHFRGSIKPKLEHDPATDQIRVKIEHLEGHSKEIGGTSTKDHEIPTSKDDTPGENSQAPEKPRLAADSPIRLPETEERPVDGSNPKTQKSSHDANRQEDANDPNHSHQPIDEPVTDSHSPGSRA</sequence>
<organism evidence="3 4">
    <name type="scientific">Cronartium quercuum f. sp. fusiforme G11</name>
    <dbReference type="NCBI Taxonomy" id="708437"/>
    <lineage>
        <taxon>Eukaryota</taxon>
        <taxon>Fungi</taxon>
        <taxon>Dikarya</taxon>
        <taxon>Basidiomycota</taxon>
        <taxon>Pucciniomycotina</taxon>
        <taxon>Pucciniomycetes</taxon>
        <taxon>Pucciniales</taxon>
        <taxon>Coleosporiaceae</taxon>
        <taxon>Cronartium</taxon>
    </lineage>
</organism>
<protein>
    <submittedName>
        <fullName evidence="3">Uncharacterized protein</fullName>
    </submittedName>
</protein>
<feature type="compositionally biased region" description="Basic and acidic residues" evidence="1">
    <location>
        <begin position="348"/>
        <end position="373"/>
    </location>
</feature>
<feature type="region of interest" description="Disordered" evidence="1">
    <location>
        <begin position="348"/>
        <end position="446"/>
    </location>
</feature>
<feature type="signal peptide" evidence="2">
    <location>
        <begin position="1"/>
        <end position="29"/>
    </location>
</feature>
<comment type="caution">
    <text evidence="3">The sequence shown here is derived from an EMBL/GenBank/DDBJ whole genome shotgun (WGS) entry which is preliminary data.</text>
</comment>
<feature type="chain" id="PRO_5040379282" evidence="2">
    <location>
        <begin position="30"/>
        <end position="446"/>
    </location>
</feature>
<evidence type="ECO:0000313" key="3">
    <source>
        <dbReference type="EMBL" id="KAG0143163.1"/>
    </source>
</evidence>
<accession>A0A9P6NFQ7</accession>